<dbReference type="AlphaFoldDB" id="A0A2P2N4X1"/>
<reference evidence="1" key="1">
    <citation type="submission" date="2018-02" db="EMBL/GenBank/DDBJ databases">
        <title>Rhizophora mucronata_Transcriptome.</title>
        <authorList>
            <person name="Meera S.P."/>
            <person name="Sreeshan A."/>
            <person name="Augustine A."/>
        </authorList>
    </citation>
    <scope>NUCLEOTIDE SEQUENCE</scope>
    <source>
        <tissue evidence="1">Leaf</tissue>
    </source>
</reference>
<evidence type="ECO:0000313" key="1">
    <source>
        <dbReference type="EMBL" id="MBX37500.1"/>
    </source>
</evidence>
<dbReference type="EMBL" id="GGEC01057016">
    <property type="protein sequence ID" value="MBX37500.1"/>
    <property type="molecule type" value="Transcribed_RNA"/>
</dbReference>
<name>A0A2P2N4X1_RHIMU</name>
<sequence>MRSHWSLELPEGPLKTTTLIGRVCKRCEALS</sequence>
<organism evidence="1">
    <name type="scientific">Rhizophora mucronata</name>
    <name type="common">Asiatic mangrove</name>
    <dbReference type="NCBI Taxonomy" id="61149"/>
    <lineage>
        <taxon>Eukaryota</taxon>
        <taxon>Viridiplantae</taxon>
        <taxon>Streptophyta</taxon>
        <taxon>Embryophyta</taxon>
        <taxon>Tracheophyta</taxon>
        <taxon>Spermatophyta</taxon>
        <taxon>Magnoliopsida</taxon>
        <taxon>eudicotyledons</taxon>
        <taxon>Gunneridae</taxon>
        <taxon>Pentapetalae</taxon>
        <taxon>rosids</taxon>
        <taxon>fabids</taxon>
        <taxon>Malpighiales</taxon>
        <taxon>Rhizophoraceae</taxon>
        <taxon>Rhizophora</taxon>
    </lineage>
</organism>
<protein>
    <submittedName>
        <fullName evidence="1">Uncharacterized protein</fullName>
    </submittedName>
</protein>
<accession>A0A2P2N4X1</accession>
<proteinExistence type="predicted"/>